<gene>
    <name evidence="1" type="ORF">CARN3_0085</name>
</gene>
<dbReference type="EMBL" id="CABN01000149">
    <property type="protein sequence ID" value="CBI00542.1"/>
    <property type="molecule type" value="Genomic_DNA"/>
</dbReference>
<sequence>MPPAMPPPGAGFHDTALDVKRQKSLIFQRLIVTLRMSLDVFESGLGGRCRIRTCDFHRVKVALYR</sequence>
<name>E6Q033_9ZZZZ</name>
<evidence type="ECO:0000313" key="1">
    <source>
        <dbReference type="EMBL" id="CBI00542.1"/>
    </source>
</evidence>
<proteinExistence type="predicted"/>
<comment type="caution">
    <text evidence="1">The sequence shown here is derived from an EMBL/GenBank/DDBJ whole genome shotgun (WGS) entry which is preliminary data.</text>
</comment>
<protein>
    <submittedName>
        <fullName evidence="1">Uncharacterized protein</fullName>
    </submittedName>
</protein>
<accession>E6Q033</accession>
<organism evidence="1">
    <name type="scientific">mine drainage metagenome</name>
    <dbReference type="NCBI Taxonomy" id="410659"/>
    <lineage>
        <taxon>unclassified sequences</taxon>
        <taxon>metagenomes</taxon>
        <taxon>ecological metagenomes</taxon>
    </lineage>
</organism>
<dbReference type="AlphaFoldDB" id="E6Q033"/>
<reference evidence="1" key="1">
    <citation type="submission" date="2009-10" db="EMBL/GenBank/DDBJ databases">
        <title>Diversity of trophic interactions inside an arsenic-rich microbial ecosystem.</title>
        <authorList>
            <person name="Bertin P.N."/>
            <person name="Heinrich-Salmeron A."/>
            <person name="Pelletier E."/>
            <person name="Goulhen-Chollet F."/>
            <person name="Arsene-Ploetze F."/>
            <person name="Gallien S."/>
            <person name="Calteau A."/>
            <person name="Vallenet D."/>
            <person name="Casiot C."/>
            <person name="Chane-Woon-Ming B."/>
            <person name="Giloteaux L."/>
            <person name="Barakat M."/>
            <person name="Bonnefoy V."/>
            <person name="Bruneel O."/>
            <person name="Chandler M."/>
            <person name="Cleiss J."/>
            <person name="Duran R."/>
            <person name="Elbaz-Poulichet F."/>
            <person name="Fonknechten N."/>
            <person name="Lauga B."/>
            <person name="Mornico D."/>
            <person name="Ortet P."/>
            <person name="Schaeffer C."/>
            <person name="Siguier P."/>
            <person name="Alexander Thil Smith A."/>
            <person name="Van Dorsselaer A."/>
            <person name="Weissenbach J."/>
            <person name="Medigue C."/>
            <person name="Le Paslier D."/>
        </authorList>
    </citation>
    <scope>NUCLEOTIDE SEQUENCE</scope>
</reference>